<name>X1A1A8_9ZZZZ</name>
<dbReference type="GO" id="GO:0008033">
    <property type="term" value="P:tRNA processing"/>
    <property type="evidence" value="ECO:0007669"/>
    <property type="project" value="UniProtKB-KW"/>
</dbReference>
<comment type="similarity">
    <text evidence="1">Belongs to the archease family.</text>
</comment>
<comment type="caution">
    <text evidence="6">The sequence shown here is derived from an EMBL/GenBank/DDBJ whole genome shotgun (WGS) entry which is preliminary data.</text>
</comment>
<feature type="domain" description="Archease" evidence="5">
    <location>
        <begin position="3"/>
        <end position="40"/>
    </location>
</feature>
<dbReference type="SUPFAM" id="SSF69819">
    <property type="entry name" value="MTH1598-like"/>
    <property type="match status" value="1"/>
</dbReference>
<keyword evidence="4" id="KW-0106">Calcium</keyword>
<keyword evidence="2" id="KW-0819">tRNA processing</keyword>
<gene>
    <name evidence="6" type="ORF">S01H4_30791</name>
</gene>
<dbReference type="AlphaFoldDB" id="X1A1A8"/>
<evidence type="ECO:0000259" key="5">
    <source>
        <dbReference type="Pfam" id="PF01951"/>
    </source>
</evidence>
<sequence length="40" mass="4571">ARMYGTRITQLEKHIKAVTYHKLDIVQTKIGLIATVVFDV</sequence>
<keyword evidence="3" id="KW-0479">Metal-binding</keyword>
<accession>X1A1A8</accession>
<evidence type="ECO:0000256" key="1">
    <source>
        <dbReference type="ARBA" id="ARBA00007963"/>
    </source>
</evidence>
<protein>
    <recommendedName>
        <fullName evidence="5">Archease domain-containing protein</fullName>
    </recommendedName>
</protein>
<dbReference type="EMBL" id="BART01015923">
    <property type="protein sequence ID" value="GAG75865.1"/>
    <property type="molecule type" value="Genomic_DNA"/>
</dbReference>
<evidence type="ECO:0000313" key="6">
    <source>
        <dbReference type="EMBL" id="GAG75865.1"/>
    </source>
</evidence>
<feature type="non-terminal residue" evidence="6">
    <location>
        <position position="1"/>
    </location>
</feature>
<dbReference type="Gene3D" id="3.55.10.10">
    <property type="entry name" value="Archease domain"/>
    <property type="match status" value="1"/>
</dbReference>
<dbReference type="Pfam" id="PF01951">
    <property type="entry name" value="Archease"/>
    <property type="match status" value="1"/>
</dbReference>
<evidence type="ECO:0000256" key="4">
    <source>
        <dbReference type="ARBA" id="ARBA00022837"/>
    </source>
</evidence>
<reference evidence="6" key="1">
    <citation type="journal article" date="2014" name="Front. Microbiol.">
        <title>High frequency of phylogenetically diverse reductive dehalogenase-homologous genes in deep subseafloor sedimentary metagenomes.</title>
        <authorList>
            <person name="Kawai M."/>
            <person name="Futagami T."/>
            <person name="Toyoda A."/>
            <person name="Takaki Y."/>
            <person name="Nishi S."/>
            <person name="Hori S."/>
            <person name="Arai W."/>
            <person name="Tsubouchi T."/>
            <person name="Morono Y."/>
            <person name="Uchiyama I."/>
            <person name="Ito T."/>
            <person name="Fujiyama A."/>
            <person name="Inagaki F."/>
            <person name="Takami H."/>
        </authorList>
    </citation>
    <scope>NUCLEOTIDE SEQUENCE</scope>
    <source>
        <strain evidence="6">Expedition CK06-06</strain>
    </source>
</reference>
<dbReference type="InterPro" id="IPR023572">
    <property type="entry name" value="Archease_dom"/>
</dbReference>
<organism evidence="6">
    <name type="scientific">marine sediment metagenome</name>
    <dbReference type="NCBI Taxonomy" id="412755"/>
    <lineage>
        <taxon>unclassified sequences</taxon>
        <taxon>metagenomes</taxon>
        <taxon>ecological metagenomes</taxon>
    </lineage>
</organism>
<proteinExistence type="inferred from homology"/>
<dbReference type="GO" id="GO:0046872">
    <property type="term" value="F:metal ion binding"/>
    <property type="evidence" value="ECO:0007669"/>
    <property type="project" value="UniProtKB-KW"/>
</dbReference>
<dbReference type="InterPro" id="IPR036820">
    <property type="entry name" value="Archease_dom_sf"/>
</dbReference>
<evidence type="ECO:0000256" key="2">
    <source>
        <dbReference type="ARBA" id="ARBA00022694"/>
    </source>
</evidence>
<evidence type="ECO:0000256" key="3">
    <source>
        <dbReference type="ARBA" id="ARBA00022723"/>
    </source>
</evidence>